<dbReference type="Pfam" id="PF18146">
    <property type="entry name" value="CinA_KH"/>
    <property type="match status" value="1"/>
</dbReference>
<dbReference type="InterPro" id="IPR036425">
    <property type="entry name" value="MoaB/Mog-like_dom_sf"/>
</dbReference>
<dbReference type="Gene3D" id="3.30.70.2860">
    <property type="match status" value="1"/>
</dbReference>
<dbReference type="PIRSF" id="PIRSF006728">
    <property type="entry name" value="CinA"/>
    <property type="match status" value="1"/>
</dbReference>
<proteinExistence type="inferred from homology"/>
<accession>A0A9D2HN63</accession>
<sequence length="424" mass="45338">MQAEIIAVGTELLLGHTINSDAAHVGRELSALGIDVFHSCVVGDNPQRLEEALREGLSRSDLIITTGGLGPTEDDLTKETIASVLEMPLEEDADSLVCLKEYFGERRMGPNQYKQVLLPRGSQALPNRIGTAPGCYACRSDGKAVAMLPGPPRELLPMLREQLVPILAARTQACIRSYMVRTFAQGEGDAALRLAELTGLANPSTATYATDGEMFVRVTAKAETVEAAEALAAPTLRRVHELLGDVVYGVDVDNLESVVVPELARHGQTVATAESCTGGLLASAITDVPGSSAVFGTGVVTYANESKMRLLGIDEALLARVGAVSEEVARQMATAVRERSGSDWGIGITGIAGPDGGTEEKPVGLVYIALADAHRTWLRVMRPQGRYMGRQWTRRRAVGHGLDMLRRALAGLEVELQASERGRF</sequence>
<dbReference type="SUPFAM" id="SSF142433">
    <property type="entry name" value="CinA-like"/>
    <property type="match status" value="1"/>
</dbReference>
<dbReference type="Gene3D" id="3.90.950.20">
    <property type="entry name" value="CinA-like"/>
    <property type="match status" value="1"/>
</dbReference>
<dbReference type="SUPFAM" id="SSF53218">
    <property type="entry name" value="Molybdenum cofactor biosynthesis proteins"/>
    <property type="match status" value="1"/>
</dbReference>
<gene>
    <name evidence="3" type="ORF">H9784_11020</name>
</gene>
<reference evidence="3" key="1">
    <citation type="journal article" date="2021" name="PeerJ">
        <title>Extensive microbial diversity within the chicken gut microbiome revealed by metagenomics and culture.</title>
        <authorList>
            <person name="Gilroy R."/>
            <person name="Ravi A."/>
            <person name="Getino M."/>
            <person name="Pursley I."/>
            <person name="Horton D.L."/>
            <person name="Alikhan N.F."/>
            <person name="Baker D."/>
            <person name="Gharbi K."/>
            <person name="Hall N."/>
            <person name="Watson M."/>
            <person name="Adriaenssens E.M."/>
            <person name="Foster-Nyarko E."/>
            <person name="Jarju S."/>
            <person name="Secka A."/>
            <person name="Antonio M."/>
            <person name="Oren A."/>
            <person name="Chaudhuri R.R."/>
            <person name="La Ragione R."/>
            <person name="Hildebrand F."/>
            <person name="Pallen M.J."/>
        </authorList>
    </citation>
    <scope>NUCLEOTIDE SEQUENCE</scope>
    <source>
        <strain evidence="3">5032</strain>
    </source>
</reference>
<dbReference type="InterPro" id="IPR036653">
    <property type="entry name" value="CinA-like_C"/>
</dbReference>
<comment type="caution">
    <text evidence="3">The sequence shown here is derived from an EMBL/GenBank/DDBJ whole genome shotgun (WGS) entry which is preliminary data.</text>
</comment>
<dbReference type="HAMAP" id="MF_00226_B">
    <property type="entry name" value="CinA_B"/>
    <property type="match status" value="1"/>
</dbReference>
<dbReference type="SMART" id="SM00852">
    <property type="entry name" value="MoCF_biosynth"/>
    <property type="match status" value="1"/>
</dbReference>
<dbReference type="NCBIfam" id="NF001813">
    <property type="entry name" value="PRK00549.1"/>
    <property type="match status" value="1"/>
</dbReference>
<dbReference type="Gene3D" id="3.40.980.10">
    <property type="entry name" value="MoaB/Mog-like domain"/>
    <property type="match status" value="1"/>
</dbReference>
<dbReference type="Pfam" id="PF02464">
    <property type="entry name" value="CinA"/>
    <property type="match status" value="1"/>
</dbReference>
<dbReference type="InterPro" id="IPR008136">
    <property type="entry name" value="CinA_C"/>
</dbReference>
<organism evidence="3 4">
    <name type="scientific">Candidatus Desulfovibrio intestinavium</name>
    <dbReference type="NCBI Taxonomy" id="2838534"/>
    <lineage>
        <taxon>Bacteria</taxon>
        <taxon>Pseudomonadati</taxon>
        <taxon>Thermodesulfobacteriota</taxon>
        <taxon>Desulfovibrionia</taxon>
        <taxon>Desulfovibrionales</taxon>
        <taxon>Desulfovibrionaceae</taxon>
        <taxon>Desulfovibrio</taxon>
    </lineage>
</organism>
<dbReference type="PANTHER" id="PTHR13939:SF0">
    <property type="entry name" value="NMN AMIDOHYDROLASE-LIKE PROTEIN YFAY"/>
    <property type="match status" value="1"/>
</dbReference>
<evidence type="ECO:0000259" key="2">
    <source>
        <dbReference type="SMART" id="SM00852"/>
    </source>
</evidence>
<dbReference type="InterPro" id="IPR001453">
    <property type="entry name" value="MoaB/Mog_dom"/>
</dbReference>
<dbReference type="NCBIfam" id="TIGR00200">
    <property type="entry name" value="cinA_nterm"/>
    <property type="match status" value="1"/>
</dbReference>
<reference evidence="3" key="2">
    <citation type="submission" date="2021-04" db="EMBL/GenBank/DDBJ databases">
        <authorList>
            <person name="Gilroy R."/>
        </authorList>
    </citation>
    <scope>NUCLEOTIDE SEQUENCE</scope>
    <source>
        <strain evidence="3">5032</strain>
    </source>
</reference>
<feature type="domain" description="MoaB/Mog" evidence="2">
    <location>
        <begin position="4"/>
        <end position="170"/>
    </location>
</feature>
<dbReference type="InterPro" id="IPR050101">
    <property type="entry name" value="CinA"/>
</dbReference>
<dbReference type="InterPro" id="IPR041424">
    <property type="entry name" value="CinA_KH"/>
</dbReference>
<evidence type="ECO:0000256" key="1">
    <source>
        <dbReference type="HAMAP-Rule" id="MF_00226"/>
    </source>
</evidence>
<dbReference type="CDD" id="cd00885">
    <property type="entry name" value="cinA"/>
    <property type="match status" value="1"/>
</dbReference>
<dbReference type="Proteomes" id="UP000823821">
    <property type="component" value="Unassembled WGS sequence"/>
</dbReference>
<protein>
    <recommendedName>
        <fullName evidence="1">CinA-like protein</fullName>
    </recommendedName>
</protein>
<evidence type="ECO:0000313" key="3">
    <source>
        <dbReference type="EMBL" id="HJA80076.1"/>
    </source>
</evidence>
<dbReference type="InterPro" id="IPR008135">
    <property type="entry name" value="Competence-induced_CinA"/>
</dbReference>
<dbReference type="NCBIfam" id="TIGR00199">
    <property type="entry name" value="PncC_domain"/>
    <property type="match status" value="1"/>
</dbReference>
<dbReference type="Pfam" id="PF00994">
    <property type="entry name" value="MoCF_biosynth"/>
    <property type="match status" value="1"/>
</dbReference>
<comment type="similarity">
    <text evidence="1">Belongs to the CinA family.</text>
</comment>
<dbReference type="EMBL" id="DWZD01000053">
    <property type="protein sequence ID" value="HJA80076.1"/>
    <property type="molecule type" value="Genomic_DNA"/>
</dbReference>
<evidence type="ECO:0000313" key="4">
    <source>
        <dbReference type="Proteomes" id="UP000823821"/>
    </source>
</evidence>
<dbReference type="AlphaFoldDB" id="A0A9D2HN63"/>
<dbReference type="PANTHER" id="PTHR13939">
    <property type="entry name" value="NICOTINAMIDE-NUCLEOTIDE AMIDOHYDROLASE PNCC"/>
    <property type="match status" value="1"/>
</dbReference>
<name>A0A9D2HN63_9BACT</name>